<feature type="non-terminal residue" evidence="2">
    <location>
        <position position="104"/>
    </location>
</feature>
<dbReference type="EMBL" id="GDJX01026847">
    <property type="protein sequence ID" value="JAT41089.1"/>
    <property type="molecule type" value="Transcribed_RNA"/>
</dbReference>
<sequence length="104" mass="10605">CCAKGGVYSPIMKAVFLLAIILGSFLVSVRGQACTAMTQQTQATCADPTACCVWCGVGPTVGKCILAAFTVCPVGVISPNLYGCPEGGLAFNQTHCQCKPVTAA</sequence>
<proteinExistence type="predicted"/>
<organism evidence="2">
    <name type="scientific">Anthurium amnicola</name>
    <dbReference type="NCBI Taxonomy" id="1678845"/>
    <lineage>
        <taxon>Eukaryota</taxon>
        <taxon>Viridiplantae</taxon>
        <taxon>Streptophyta</taxon>
        <taxon>Embryophyta</taxon>
        <taxon>Tracheophyta</taxon>
        <taxon>Spermatophyta</taxon>
        <taxon>Magnoliopsida</taxon>
        <taxon>Liliopsida</taxon>
        <taxon>Araceae</taxon>
        <taxon>Pothoideae</taxon>
        <taxon>Potheae</taxon>
        <taxon>Anthurium</taxon>
    </lineage>
</organism>
<protein>
    <submittedName>
        <fullName evidence="2">Fiber protein</fullName>
    </submittedName>
</protein>
<keyword evidence="1" id="KW-0732">Signal</keyword>
<feature type="non-terminal residue" evidence="2">
    <location>
        <position position="1"/>
    </location>
</feature>
<dbReference type="AlphaFoldDB" id="A0A1D1XFD6"/>
<name>A0A1D1XFD6_9ARAE</name>
<gene>
    <name evidence="2" type="primary">PIV_0</name>
    <name evidence="2" type="ORF">g.132930</name>
</gene>
<evidence type="ECO:0000313" key="2">
    <source>
        <dbReference type="EMBL" id="JAT41089.1"/>
    </source>
</evidence>
<evidence type="ECO:0000256" key="1">
    <source>
        <dbReference type="SAM" id="SignalP"/>
    </source>
</evidence>
<reference evidence="2" key="1">
    <citation type="submission" date="2015-07" db="EMBL/GenBank/DDBJ databases">
        <title>Transcriptome Assembly of Anthurium amnicola.</title>
        <authorList>
            <person name="Suzuki J."/>
        </authorList>
    </citation>
    <scope>NUCLEOTIDE SEQUENCE</scope>
</reference>
<feature type="chain" id="PRO_5008899444" evidence="1">
    <location>
        <begin position="32"/>
        <end position="104"/>
    </location>
</feature>
<feature type="signal peptide" evidence="1">
    <location>
        <begin position="1"/>
        <end position="31"/>
    </location>
</feature>
<accession>A0A1D1XFD6</accession>